<dbReference type="Gene3D" id="1.20.1290.10">
    <property type="entry name" value="AhpD-like"/>
    <property type="match status" value="1"/>
</dbReference>
<sequence length="247" mass="27573">MALIDIDTIILFRDREGERDPLKAIWYLVATAALTGAGAGPNIPSLYRAATTGLPLELAKLVQRRLKEAILKSTIFVGVPRSAGAAFALFRDLSDEEIDHFGPRLESYDDPEEQQKRVARGKKFFDILWTPTEAEGVRATLKKYQPDFYLLNQRLIYEYWGSEDRILKDVETELVAIAALVAMNCPEQLVWHLRGAIRHGATTSQAQFAYDLGIAVSKAAGCDLGGMPKWENLFWETQNSAEEAGLN</sequence>
<dbReference type="InterPro" id="IPR029032">
    <property type="entry name" value="AhpD-like"/>
</dbReference>
<gene>
    <name evidence="2" type="ORF">PV05_09307</name>
</gene>
<reference evidence="2 3" key="1">
    <citation type="submission" date="2015-01" db="EMBL/GenBank/DDBJ databases">
        <title>The Genome Sequence of Exophiala xenobiotica CBS118157.</title>
        <authorList>
            <consortium name="The Broad Institute Genomics Platform"/>
            <person name="Cuomo C."/>
            <person name="de Hoog S."/>
            <person name="Gorbushina A."/>
            <person name="Stielow B."/>
            <person name="Teixiera M."/>
            <person name="Abouelleil A."/>
            <person name="Chapman S.B."/>
            <person name="Priest M."/>
            <person name="Young S.K."/>
            <person name="Wortman J."/>
            <person name="Nusbaum C."/>
            <person name="Birren B."/>
        </authorList>
    </citation>
    <scope>NUCLEOTIDE SEQUENCE [LARGE SCALE GENOMIC DNA]</scope>
    <source>
        <strain evidence="2 3">CBS 118157</strain>
    </source>
</reference>
<dbReference type="HOGENOM" id="CLU_065389_4_0_1"/>
<dbReference type="Proteomes" id="UP000054342">
    <property type="component" value="Unassembled WGS sequence"/>
</dbReference>
<dbReference type="InterPro" id="IPR003779">
    <property type="entry name" value="CMD-like"/>
</dbReference>
<dbReference type="Pfam" id="PF02627">
    <property type="entry name" value="CMD"/>
    <property type="match status" value="1"/>
</dbReference>
<feature type="domain" description="Carboxymuconolactone decarboxylase-like" evidence="1">
    <location>
        <begin position="164"/>
        <end position="207"/>
    </location>
</feature>
<dbReference type="PANTHER" id="PTHR28180">
    <property type="entry name" value="CONSERVED MITOCHONDRIAL PROTEIN-RELATED"/>
    <property type="match status" value="1"/>
</dbReference>
<proteinExistence type="predicted"/>
<dbReference type="GO" id="GO:0051920">
    <property type="term" value="F:peroxiredoxin activity"/>
    <property type="evidence" value="ECO:0007669"/>
    <property type="project" value="InterPro"/>
</dbReference>
<dbReference type="RefSeq" id="XP_013311087.1">
    <property type="nucleotide sequence ID" value="XM_013455633.1"/>
</dbReference>
<evidence type="ECO:0000313" key="2">
    <source>
        <dbReference type="EMBL" id="KIW50503.1"/>
    </source>
</evidence>
<dbReference type="SUPFAM" id="SSF69118">
    <property type="entry name" value="AhpD-like"/>
    <property type="match status" value="1"/>
</dbReference>
<protein>
    <recommendedName>
        <fullName evidence="1">Carboxymuconolactone decarboxylase-like domain-containing protein</fullName>
    </recommendedName>
</protein>
<dbReference type="InterPro" id="IPR052999">
    <property type="entry name" value="PTS1_Protein"/>
</dbReference>
<evidence type="ECO:0000259" key="1">
    <source>
        <dbReference type="Pfam" id="PF02627"/>
    </source>
</evidence>
<dbReference type="AlphaFoldDB" id="A0A0D2E535"/>
<dbReference type="EMBL" id="KN847322">
    <property type="protein sequence ID" value="KIW50503.1"/>
    <property type="molecule type" value="Genomic_DNA"/>
</dbReference>
<dbReference type="OrthoDB" id="5537330at2759"/>
<evidence type="ECO:0000313" key="3">
    <source>
        <dbReference type="Proteomes" id="UP000054342"/>
    </source>
</evidence>
<keyword evidence="3" id="KW-1185">Reference proteome</keyword>
<organism evidence="2 3">
    <name type="scientific">Exophiala xenobiotica</name>
    <dbReference type="NCBI Taxonomy" id="348802"/>
    <lineage>
        <taxon>Eukaryota</taxon>
        <taxon>Fungi</taxon>
        <taxon>Dikarya</taxon>
        <taxon>Ascomycota</taxon>
        <taxon>Pezizomycotina</taxon>
        <taxon>Eurotiomycetes</taxon>
        <taxon>Chaetothyriomycetidae</taxon>
        <taxon>Chaetothyriales</taxon>
        <taxon>Herpotrichiellaceae</taxon>
        <taxon>Exophiala</taxon>
    </lineage>
</organism>
<accession>A0A0D2E535</accession>
<dbReference type="GeneID" id="25331215"/>
<name>A0A0D2E535_9EURO</name>
<dbReference type="STRING" id="348802.A0A0D2E535"/>